<proteinExistence type="predicted"/>
<keyword evidence="7" id="KW-0869">Chloride channel</keyword>
<dbReference type="InterPro" id="IPR001807">
    <property type="entry name" value="ClC"/>
</dbReference>
<dbReference type="GO" id="GO:0005254">
    <property type="term" value="F:chloride channel activity"/>
    <property type="evidence" value="ECO:0007669"/>
    <property type="project" value="UniProtKB-KW"/>
</dbReference>
<keyword evidence="5" id="KW-0406">Ion transport</keyword>
<feature type="transmembrane region" description="Helical" evidence="10">
    <location>
        <begin position="21"/>
        <end position="44"/>
    </location>
</feature>
<name>A0A0W0VM37_9GAMM</name>
<dbReference type="PANTHER" id="PTHR43427:SF6">
    <property type="entry name" value="CHLORIDE CHANNEL PROTEIN CLC-E"/>
    <property type="match status" value="1"/>
</dbReference>
<evidence type="ECO:0000313" key="12">
    <source>
        <dbReference type="Proteomes" id="UP000054997"/>
    </source>
</evidence>
<keyword evidence="4 10" id="KW-1133">Transmembrane helix</keyword>
<keyword evidence="12" id="KW-1185">Reference proteome</keyword>
<feature type="transmembrane region" description="Helical" evidence="10">
    <location>
        <begin position="274"/>
        <end position="297"/>
    </location>
</feature>
<keyword evidence="9" id="KW-0407">Ion channel</keyword>
<accession>A0A0W0VM37</accession>
<dbReference type="PRINTS" id="PR00762">
    <property type="entry name" value="CLCHANNEL"/>
</dbReference>
<evidence type="ECO:0000256" key="4">
    <source>
        <dbReference type="ARBA" id="ARBA00022989"/>
    </source>
</evidence>
<dbReference type="InterPro" id="IPR050368">
    <property type="entry name" value="ClC-type_chloride_channel"/>
</dbReference>
<evidence type="ECO:0000256" key="9">
    <source>
        <dbReference type="ARBA" id="ARBA00023303"/>
    </source>
</evidence>
<feature type="transmembrane region" description="Helical" evidence="10">
    <location>
        <begin position="343"/>
        <end position="361"/>
    </location>
</feature>
<feature type="transmembrane region" description="Helical" evidence="10">
    <location>
        <begin position="167"/>
        <end position="196"/>
    </location>
</feature>
<evidence type="ECO:0000256" key="7">
    <source>
        <dbReference type="ARBA" id="ARBA00023173"/>
    </source>
</evidence>
<protein>
    <submittedName>
        <fullName evidence="11">Chloride channel protein (Voltage gated)</fullName>
    </submittedName>
</protein>
<feature type="transmembrane region" description="Helical" evidence="10">
    <location>
        <begin position="401"/>
        <end position="420"/>
    </location>
</feature>
<dbReference type="SUPFAM" id="SSF81340">
    <property type="entry name" value="Clc chloride channel"/>
    <property type="match status" value="1"/>
</dbReference>
<dbReference type="STRING" id="45068.Llon_1267"/>
<organism evidence="11 12">
    <name type="scientific">Legionella londiniensis</name>
    <dbReference type="NCBI Taxonomy" id="45068"/>
    <lineage>
        <taxon>Bacteria</taxon>
        <taxon>Pseudomonadati</taxon>
        <taxon>Pseudomonadota</taxon>
        <taxon>Gammaproteobacteria</taxon>
        <taxon>Legionellales</taxon>
        <taxon>Legionellaceae</taxon>
        <taxon>Legionella</taxon>
    </lineage>
</organism>
<evidence type="ECO:0000256" key="2">
    <source>
        <dbReference type="ARBA" id="ARBA00022448"/>
    </source>
</evidence>
<dbReference type="Proteomes" id="UP000054997">
    <property type="component" value="Unassembled WGS sequence"/>
</dbReference>
<dbReference type="AlphaFoldDB" id="A0A0W0VM37"/>
<dbReference type="CDD" id="cd01033">
    <property type="entry name" value="ClC_like"/>
    <property type="match status" value="1"/>
</dbReference>
<evidence type="ECO:0000256" key="5">
    <source>
        <dbReference type="ARBA" id="ARBA00023065"/>
    </source>
</evidence>
<evidence type="ECO:0000256" key="6">
    <source>
        <dbReference type="ARBA" id="ARBA00023136"/>
    </source>
</evidence>
<dbReference type="InterPro" id="IPR014743">
    <property type="entry name" value="Cl-channel_core"/>
</dbReference>
<feature type="transmembrane region" description="Helical" evidence="10">
    <location>
        <begin position="240"/>
        <end position="262"/>
    </location>
</feature>
<feature type="transmembrane region" description="Helical" evidence="10">
    <location>
        <begin position="78"/>
        <end position="98"/>
    </location>
</feature>
<keyword evidence="3 10" id="KW-0812">Transmembrane</keyword>
<evidence type="ECO:0000256" key="1">
    <source>
        <dbReference type="ARBA" id="ARBA00004141"/>
    </source>
</evidence>
<evidence type="ECO:0000256" key="8">
    <source>
        <dbReference type="ARBA" id="ARBA00023214"/>
    </source>
</evidence>
<evidence type="ECO:0000256" key="10">
    <source>
        <dbReference type="SAM" id="Phobius"/>
    </source>
</evidence>
<comment type="subcellular location">
    <subcellularLocation>
        <location evidence="1">Membrane</location>
        <topology evidence="1">Multi-pass membrane protein</topology>
    </subcellularLocation>
</comment>
<feature type="transmembrane region" description="Helical" evidence="10">
    <location>
        <begin position="367"/>
        <end position="394"/>
    </location>
</feature>
<dbReference type="Pfam" id="PF00654">
    <property type="entry name" value="Voltage_CLC"/>
    <property type="match status" value="1"/>
</dbReference>
<dbReference type="EMBL" id="LNYK01000016">
    <property type="protein sequence ID" value="KTD21169.1"/>
    <property type="molecule type" value="Genomic_DNA"/>
</dbReference>
<dbReference type="GO" id="GO:0034707">
    <property type="term" value="C:chloride channel complex"/>
    <property type="evidence" value="ECO:0007669"/>
    <property type="project" value="UniProtKB-KW"/>
</dbReference>
<keyword evidence="6 10" id="KW-0472">Membrane</keyword>
<evidence type="ECO:0000313" key="11">
    <source>
        <dbReference type="EMBL" id="KTD21169.1"/>
    </source>
</evidence>
<keyword evidence="8" id="KW-0868">Chloride</keyword>
<comment type="caution">
    <text evidence="11">The sequence shown here is derived from an EMBL/GenBank/DDBJ whole genome shotgun (WGS) entry which is preliminary data.</text>
</comment>
<dbReference type="Gene3D" id="1.10.3080.10">
    <property type="entry name" value="Clc chloride channel"/>
    <property type="match status" value="1"/>
</dbReference>
<sequence length="426" mass="45560">MEGQVRTQRAMPQQSSTPVSILICSTVVVGIGAGIGGTLLALLLRTVQHLAYGYSPWHLVSNETFLEGVRAASPIRRVLVLSLCGIIAGFGWWLLYRYGKPLLSIEEALKKKAHMPKAATMIHVLLQIITVGLGSPLGRETAPREFGAVFADWFSNKIGLSPRDAKIMLACGAGAGLAAVYNVPLGGAIFTLEVLLVTIEWSILLRAFATSVIAVLISWLGLGNHPQYQIATYELNHSLLLWSVLCGPVFGVAAYWFNYLVNGARRNAARNWQLPVLCFINFLMIGFLAAFFPAILGNGKSPAQLEFDAALTLGASLSLLALRVGITWSTLRAGGRGGILTPALANGSLLAAVLGGLWNLYLPGSSLNAYALIGAAAFLAASQKMPLTAIILIFEFTHIKFSFLVPILLAVTGAVGLFRLCDARCK</sequence>
<feature type="transmembrane region" description="Helical" evidence="10">
    <location>
        <begin position="309"/>
        <end position="331"/>
    </location>
</feature>
<dbReference type="PANTHER" id="PTHR43427">
    <property type="entry name" value="CHLORIDE CHANNEL PROTEIN CLC-E"/>
    <property type="match status" value="1"/>
</dbReference>
<evidence type="ECO:0000256" key="3">
    <source>
        <dbReference type="ARBA" id="ARBA00022692"/>
    </source>
</evidence>
<gene>
    <name evidence="11" type="ORF">Llon_1267</name>
</gene>
<reference evidence="11 12" key="1">
    <citation type="submission" date="2015-11" db="EMBL/GenBank/DDBJ databases">
        <title>Genomic analysis of 38 Legionella species identifies large and diverse effector repertoires.</title>
        <authorList>
            <person name="Burstein D."/>
            <person name="Amaro F."/>
            <person name="Zusman T."/>
            <person name="Lifshitz Z."/>
            <person name="Cohen O."/>
            <person name="Gilbert J.A."/>
            <person name="Pupko T."/>
            <person name="Shuman H.A."/>
            <person name="Segal G."/>
        </authorList>
    </citation>
    <scope>NUCLEOTIDE SEQUENCE [LARGE SCALE GENOMIC DNA]</scope>
    <source>
        <strain evidence="11 12">ATCC 49505</strain>
    </source>
</reference>
<feature type="transmembrane region" description="Helical" evidence="10">
    <location>
        <begin position="118"/>
        <end position="137"/>
    </location>
</feature>
<feature type="transmembrane region" description="Helical" evidence="10">
    <location>
        <begin position="203"/>
        <end position="220"/>
    </location>
</feature>
<dbReference type="PATRIC" id="fig|45068.5.peg.1370"/>
<keyword evidence="2" id="KW-0813">Transport</keyword>